<gene>
    <name evidence="4" type="ORF">QFZ26_003178</name>
</gene>
<feature type="domain" description="Helicase ATP-binding" evidence="2">
    <location>
        <begin position="230"/>
        <end position="391"/>
    </location>
</feature>
<keyword evidence="5" id="KW-1185">Reference proteome</keyword>
<dbReference type="GO" id="GO:0004386">
    <property type="term" value="F:helicase activity"/>
    <property type="evidence" value="ECO:0007669"/>
    <property type="project" value="UniProtKB-KW"/>
</dbReference>
<accession>A0ABU0RC17</accession>
<proteinExistence type="predicted"/>
<evidence type="ECO:0000259" key="3">
    <source>
        <dbReference type="PROSITE" id="PS51194"/>
    </source>
</evidence>
<dbReference type="Pfam" id="PF00271">
    <property type="entry name" value="Helicase_C"/>
    <property type="match status" value="1"/>
</dbReference>
<reference evidence="4 5" key="1">
    <citation type="submission" date="2023-07" db="EMBL/GenBank/DDBJ databases">
        <title>Comparative genomics of wheat-associated soil bacteria to identify genetic determinants of phenazine resistance.</title>
        <authorList>
            <person name="Mouncey N."/>
        </authorList>
    </citation>
    <scope>NUCLEOTIDE SEQUENCE [LARGE SCALE GENOMIC DNA]</scope>
    <source>
        <strain evidence="4 5">V3I3</strain>
    </source>
</reference>
<dbReference type="Gene3D" id="3.40.50.300">
    <property type="entry name" value="P-loop containing nucleotide triphosphate hydrolases"/>
    <property type="match status" value="1"/>
</dbReference>
<organism evidence="4 5">
    <name type="scientific">Agromyces ramosus</name>
    <dbReference type="NCBI Taxonomy" id="33879"/>
    <lineage>
        <taxon>Bacteria</taxon>
        <taxon>Bacillati</taxon>
        <taxon>Actinomycetota</taxon>
        <taxon>Actinomycetes</taxon>
        <taxon>Micrococcales</taxon>
        <taxon>Microbacteriaceae</taxon>
        <taxon>Agromyces</taxon>
    </lineage>
</organism>
<dbReference type="CDD" id="cd17919">
    <property type="entry name" value="DEXHc_Snf"/>
    <property type="match status" value="1"/>
</dbReference>
<dbReference type="RefSeq" id="WP_307043856.1">
    <property type="nucleotide sequence ID" value="NZ_JAUSYY010000001.1"/>
</dbReference>
<dbReference type="PROSITE" id="PS51194">
    <property type="entry name" value="HELICASE_CTER"/>
    <property type="match status" value="1"/>
</dbReference>
<dbReference type="Gene3D" id="3.40.50.10810">
    <property type="entry name" value="Tandem AAA-ATPase domain"/>
    <property type="match status" value="1"/>
</dbReference>
<dbReference type="InterPro" id="IPR001650">
    <property type="entry name" value="Helicase_C-like"/>
</dbReference>
<evidence type="ECO:0000259" key="2">
    <source>
        <dbReference type="PROSITE" id="PS51192"/>
    </source>
</evidence>
<comment type="caution">
    <text evidence="4">The sequence shown here is derived from an EMBL/GenBank/DDBJ whole genome shotgun (WGS) entry which is preliminary data.</text>
</comment>
<keyword evidence="4" id="KW-0067">ATP-binding</keyword>
<dbReference type="EMBL" id="JAUSYY010000001">
    <property type="protein sequence ID" value="MDQ0895623.1"/>
    <property type="molecule type" value="Genomic_DNA"/>
</dbReference>
<name>A0ABU0RC17_9MICO</name>
<dbReference type="InterPro" id="IPR049730">
    <property type="entry name" value="SNF2/RAD54-like_C"/>
</dbReference>
<dbReference type="PROSITE" id="PS51192">
    <property type="entry name" value="HELICASE_ATP_BIND_1"/>
    <property type="match status" value="1"/>
</dbReference>
<dbReference type="CDD" id="cd18793">
    <property type="entry name" value="SF2_C_SNF"/>
    <property type="match status" value="1"/>
</dbReference>
<dbReference type="InterPro" id="IPR027417">
    <property type="entry name" value="P-loop_NTPase"/>
</dbReference>
<dbReference type="SUPFAM" id="SSF52540">
    <property type="entry name" value="P-loop containing nucleoside triphosphate hydrolases"/>
    <property type="match status" value="2"/>
</dbReference>
<feature type="domain" description="Helicase C-terminal" evidence="3">
    <location>
        <begin position="537"/>
        <end position="690"/>
    </location>
</feature>
<dbReference type="InterPro" id="IPR000330">
    <property type="entry name" value="SNF2_N"/>
</dbReference>
<protein>
    <submittedName>
        <fullName evidence="4">Superfamily II DNA or RNA helicase</fullName>
    </submittedName>
</protein>
<dbReference type="SMART" id="SM00487">
    <property type="entry name" value="DEXDc"/>
    <property type="match status" value="1"/>
</dbReference>
<evidence type="ECO:0000313" key="4">
    <source>
        <dbReference type="EMBL" id="MDQ0895623.1"/>
    </source>
</evidence>
<evidence type="ECO:0000256" key="1">
    <source>
        <dbReference type="ARBA" id="ARBA00022801"/>
    </source>
</evidence>
<dbReference type="InterPro" id="IPR014001">
    <property type="entry name" value="Helicase_ATP-bd"/>
</dbReference>
<dbReference type="InterPro" id="IPR038718">
    <property type="entry name" value="SNF2-like_sf"/>
</dbReference>
<sequence length="707" mass="77512">MAQTRQRQRTRSRDDDAPIIPILARKVREVEQKAQKGKLGPTNRTKFQVIALLMREERARVKADSEVTDSARAELLKRLDGIAQILAKTAARDTSLIALLEPDASISTVAQRFRRDWLLESGAELSPDELIITREPEIKLELAENQVIPASVRSRQLANPFLPPDFSKPTTPVVPVRRLANWELLGPLFKSFEVGSGGQAASMELPEAPKVDRLSPRGLELMKHQVRFIESAREGHRTFLLADEPGLGKTAQSVLAASVAGAYPLLAVVPNVVKMNWAREVERWTPNRRATVIHGDGHSLDAFADVVIVNYDVLDRHMAWLSTLGFKGMVVDEAHFIKNLQSQRSRNVLALAERIRRAAPGGDPLLLALTGTPLINDVDDFRAIWKFLGWIDGDKPSPELLGRLEETGLTPADPGFYTEARRAVIDLGIVRRRKVDVAADLPAKRIADLPVELDDELGRSVRAAERELGNRLAGRFRALVEARKLRIGDLDDEQRDQFIRAVASAELEESKSAKSGENVFTMVRRIGQAKAGLAADYAAQLARSVGKVVFFAKHIDVMDQAEAAFAARELRTVSLRGDQTAFQRQAAIDAFNKDPEVAIAVCSLTAAGVGVNLQAASNVVLAELSWTAAEQTQAIDRVHRIGQDEPVTAWRIIAAHTIDARIAELIDSKQGLAARALDGSDVEPGSADSVQLDALQSILRSALDGSL</sequence>
<dbReference type="Proteomes" id="UP001239083">
    <property type="component" value="Unassembled WGS sequence"/>
</dbReference>
<dbReference type="PANTHER" id="PTHR45766">
    <property type="entry name" value="DNA ANNEALING HELICASE AND ENDONUCLEASE ZRANB3 FAMILY MEMBER"/>
    <property type="match status" value="1"/>
</dbReference>
<evidence type="ECO:0000313" key="5">
    <source>
        <dbReference type="Proteomes" id="UP001239083"/>
    </source>
</evidence>
<keyword evidence="4" id="KW-0547">Nucleotide-binding</keyword>
<dbReference type="PANTHER" id="PTHR45766:SF6">
    <property type="entry name" value="SWI_SNF-RELATED MATRIX-ASSOCIATED ACTIN-DEPENDENT REGULATOR OF CHROMATIN SUBFAMILY A-LIKE PROTEIN 1"/>
    <property type="match status" value="1"/>
</dbReference>
<keyword evidence="1" id="KW-0378">Hydrolase</keyword>
<keyword evidence="4" id="KW-0347">Helicase</keyword>
<dbReference type="Pfam" id="PF00176">
    <property type="entry name" value="SNF2-rel_dom"/>
    <property type="match status" value="1"/>
</dbReference>
<dbReference type="SMART" id="SM00490">
    <property type="entry name" value="HELICc"/>
    <property type="match status" value="1"/>
</dbReference>